<feature type="transmembrane region" description="Helical" evidence="5">
    <location>
        <begin position="101"/>
        <end position="119"/>
    </location>
</feature>
<evidence type="ECO:0000313" key="7">
    <source>
        <dbReference type="Proteomes" id="UP001158986"/>
    </source>
</evidence>
<evidence type="ECO:0000256" key="5">
    <source>
        <dbReference type="SAM" id="Phobius"/>
    </source>
</evidence>
<evidence type="ECO:0000256" key="4">
    <source>
        <dbReference type="ARBA" id="ARBA00023136"/>
    </source>
</evidence>
<keyword evidence="7" id="KW-1185">Reference proteome</keyword>
<evidence type="ECO:0000313" key="6">
    <source>
        <dbReference type="EMBL" id="CAH0519792.1"/>
    </source>
</evidence>
<dbReference type="InterPro" id="IPR006696">
    <property type="entry name" value="DUF423"/>
</dbReference>
<sequence length="121" mass="12721">MKVAGVISPTLSIWWKIGAIAGASGVMLGAFGAHGLKNRVKDPQMLKNWETAAQYQLIHSLVLLATPMCRRPALVGGLVSVGTMLFSGSLYAMTLTGEKKLGMLTPIGGVAIVVGWLALML</sequence>
<keyword evidence="2 5" id="KW-0812">Transmembrane</keyword>
<name>A0ABN8D3T5_9STRA</name>
<feature type="transmembrane region" description="Helical" evidence="5">
    <location>
        <begin position="73"/>
        <end position="95"/>
    </location>
</feature>
<dbReference type="PANTHER" id="PTHR43461">
    <property type="entry name" value="TRANSMEMBRANE PROTEIN 256"/>
    <property type="match status" value="1"/>
</dbReference>
<dbReference type="Pfam" id="PF04241">
    <property type="entry name" value="DUF423"/>
    <property type="match status" value="1"/>
</dbReference>
<comment type="caution">
    <text evidence="6">The sequence shown here is derived from an EMBL/GenBank/DDBJ whole genome shotgun (WGS) entry which is preliminary data.</text>
</comment>
<proteinExistence type="predicted"/>
<dbReference type="EMBL" id="CAKLCB010000316">
    <property type="protein sequence ID" value="CAH0519792.1"/>
    <property type="molecule type" value="Genomic_DNA"/>
</dbReference>
<evidence type="ECO:0000256" key="1">
    <source>
        <dbReference type="ARBA" id="ARBA00004141"/>
    </source>
</evidence>
<dbReference type="Proteomes" id="UP001158986">
    <property type="component" value="Unassembled WGS sequence"/>
</dbReference>
<comment type="subcellular location">
    <subcellularLocation>
        <location evidence="1">Membrane</location>
        <topology evidence="1">Multi-pass membrane protein</topology>
    </subcellularLocation>
</comment>
<evidence type="ECO:0000256" key="3">
    <source>
        <dbReference type="ARBA" id="ARBA00022989"/>
    </source>
</evidence>
<reference evidence="6 7" key="1">
    <citation type="submission" date="2021-11" db="EMBL/GenBank/DDBJ databases">
        <authorList>
            <person name="Islam A."/>
            <person name="Islam S."/>
            <person name="Flora M.S."/>
            <person name="Rahman M."/>
            <person name="Ziaur R.M."/>
            <person name="Epstein J.H."/>
            <person name="Hassan M."/>
            <person name="Klassen M."/>
            <person name="Woodard K."/>
            <person name="Webb A."/>
            <person name="Webby R.J."/>
            <person name="El Zowalaty M.E."/>
        </authorList>
    </citation>
    <scope>NUCLEOTIDE SEQUENCE [LARGE SCALE GENOMIC DNA]</scope>
    <source>
        <strain evidence="6">Pbs1</strain>
    </source>
</reference>
<organism evidence="6 7">
    <name type="scientific">Peronospora belbahrii</name>
    <dbReference type="NCBI Taxonomy" id="622444"/>
    <lineage>
        <taxon>Eukaryota</taxon>
        <taxon>Sar</taxon>
        <taxon>Stramenopiles</taxon>
        <taxon>Oomycota</taxon>
        <taxon>Peronosporomycetes</taxon>
        <taxon>Peronosporales</taxon>
        <taxon>Peronosporaceae</taxon>
        <taxon>Peronospora</taxon>
    </lineage>
</organism>
<gene>
    <name evidence="6" type="ORF">PBS001_LOCUS6306</name>
</gene>
<dbReference type="PANTHER" id="PTHR43461:SF1">
    <property type="entry name" value="TRANSMEMBRANE PROTEIN 256"/>
    <property type="match status" value="1"/>
</dbReference>
<evidence type="ECO:0000256" key="2">
    <source>
        <dbReference type="ARBA" id="ARBA00022692"/>
    </source>
</evidence>
<accession>A0ABN8D3T5</accession>
<feature type="transmembrane region" description="Helical" evidence="5">
    <location>
        <begin position="13"/>
        <end position="36"/>
    </location>
</feature>
<keyword evidence="4 5" id="KW-0472">Membrane</keyword>
<keyword evidence="3 5" id="KW-1133">Transmembrane helix</keyword>
<protein>
    <submittedName>
        <fullName evidence="6">Uncharacterized protein</fullName>
    </submittedName>
</protein>